<evidence type="ECO:0000313" key="12">
    <source>
        <dbReference type="EMBL" id="ESR26243.1"/>
    </source>
</evidence>
<dbReference type="EMBL" id="AWXZ01000016">
    <property type="protein sequence ID" value="ESR26243.1"/>
    <property type="molecule type" value="Genomic_DNA"/>
</dbReference>
<dbReference type="SFLD" id="SFLDF00027">
    <property type="entry name" value="p-type_atpase"/>
    <property type="match status" value="1"/>
</dbReference>
<dbReference type="GO" id="GO:1902600">
    <property type="term" value="P:proton transmembrane transport"/>
    <property type="evidence" value="ECO:0007669"/>
    <property type="project" value="TreeGrafter"/>
</dbReference>
<evidence type="ECO:0000256" key="8">
    <source>
        <dbReference type="ARBA" id="ARBA00022989"/>
    </source>
</evidence>
<evidence type="ECO:0000256" key="5">
    <source>
        <dbReference type="ARBA" id="ARBA00022741"/>
    </source>
</evidence>
<evidence type="ECO:0000259" key="11">
    <source>
        <dbReference type="SMART" id="SM00831"/>
    </source>
</evidence>
<sequence length="919" mass="96810">MSDTSAEAGNAAPAWHALPAADVLGRLETTDRGLTEEEAGRRLERYGENRLPRERQRSPVLRFLAQFNNVLIYILLAASLITMLIGHFSDAAVIAGVVVINAIVGFVQEGKAESALAAIGRLLQAHANVLRDGSRREIEATRLVPGDIVFLEAGDRVPADLRLLSARGLEIEEAVLTGESVPTCKERGDLAVEAPLGDRANMAFFGTMATRGQGQGVVVATGSATEIGRIGRLLETVQTLTTPLLRKIDRFGKLLTLVILAASVGMFAYGTLVASFSADEMLLVTVGIAVAAVPEGLPAILTIALAIGVERMARRNAIVRRLPAVETLGSITVICTDKTGTLTRNEMMVERVVTADGMFAVSGSGYGPEGEVRALSPDASEDGGRDLLAQIAAAAALASDAQIHEGDPHWHVAGDPMEGALLAFAHKVAVDPATVREARSRVDVIPFDSGHAYMATLNDLGGGAHTIHIKGAPERVIALCGYERTAEGDRPIDGACWHDRVSELADLGHRVLAIALRPEADPHGLGHEHLPGAVLLGLVGISDPPRQEAMEAVAKCREAGIAVKMITGDHAATARAIGARFGLVGDRALTGADLDAMDDAGLSEAVAEVDVFARTTPEHKLRLVEALQARGDVVAMTGDGVNDAPALKRADVGVAMGQKGSEAAKQVAEIVLADDNFASIGHAVEEGRTVYANLQKSIAFILPTNAGESMVLLFALFVGLALPVTALQILWINMVTTVTLALALGFEPGEPTTMQRPPRPPAAPLLSPFLVWRIAFVGAIMTAVSFSLFLWGEARYGLEEGRSLAVNAIVAMEAGYLLNSRSLTGSILNRKGLFGSPYAIGAIGLVSLLQIGFTEWSVSQAIFGTASLPPLAWAMAVAAGFVLLFLVEGEKVIARRVRRSRRPRGGAPARSLASPRSAP</sequence>
<dbReference type="GO" id="GO:0005391">
    <property type="term" value="F:P-type sodium:potassium-exchanging transporter activity"/>
    <property type="evidence" value="ECO:0007669"/>
    <property type="project" value="TreeGrafter"/>
</dbReference>
<dbReference type="RefSeq" id="WP_023431247.1">
    <property type="nucleotide sequence ID" value="NZ_AWXZ01000016.1"/>
</dbReference>
<dbReference type="InterPro" id="IPR036412">
    <property type="entry name" value="HAD-like_sf"/>
</dbReference>
<dbReference type="Pfam" id="PF08282">
    <property type="entry name" value="Hydrolase_3"/>
    <property type="match status" value="1"/>
</dbReference>
<dbReference type="GO" id="GO:0005524">
    <property type="term" value="F:ATP binding"/>
    <property type="evidence" value="ECO:0007669"/>
    <property type="project" value="UniProtKB-KW"/>
</dbReference>
<dbReference type="InterPro" id="IPR004014">
    <property type="entry name" value="ATPase_P-typ_cation-transptr_N"/>
</dbReference>
<protein>
    <submittedName>
        <fullName evidence="12">Ca ion P-type ATPase</fullName>
    </submittedName>
</protein>
<keyword evidence="3" id="KW-1003">Cell membrane</keyword>
<dbReference type="SFLD" id="SFLDS00003">
    <property type="entry name" value="Haloacid_Dehalogenase"/>
    <property type="match status" value="1"/>
</dbReference>
<feature type="transmembrane region" description="Helical" evidence="10">
    <location>
        <begin position="254"/>
        <end position="276"/>
    </location>
</feature>
<dbReference type="GO" id="GO:0006883">
    <property type="term" value="P:intracellular sodium ion homeostasis"/>
    <property type="evidence" value="ECO:0007669"/>
    <property type="project" value="TreeGrafter"/>
</dbReference>
<evidence type="ECO:0000256" key="10">
    <source>
        <dbReference type="SAM" id="Phobius"/>
    </source>
</evidence>
<dbReference type="InterPro" id="IPR018303">
    <property type="entry name" value="ATPase_P-typ_P_site"/>
</dbReference>
<feature type="transmembrane region" description="Helical" evidence="10">
    <location>
        <begin position="871"/>
        <end position="894"/>
    </location>
</feature>
<gene>
    <name evidence="12" type="ORF">N177_1102</name>
</gene>
<dbReference type="SMART" id="SM00831">
    <property type="entry name" value="Cation_ATPase_N"/>
    <property type="match status" value="1"/>
</dbReference>
<dbReference type="Gene3D" id="2.70.150.10">
    <property type="entry name" value="Calcium-transporting ATPase, cytoplasmic transduction domain A"/>
    <property type="match status" value="1"/>
</dbReference>
<dbReference type="Pfam" id="PF13246">
    <property type="entry name" value="Cation_ATPase"/>
    <property type="match status" value="1"/>
</dbReference>
<accession>V4TK25</accession>
<evidence type="ECO:0000256" key="7">
    <source>
        <dbReference type="ARBA" id="ARBA00022967"/>
    </source>
</evidence>
<dbReference type="GO" id="GO:0016887">
    <property type="term" value="F:ATP hydrolysis activity"/>
    <property type="evidence" value="ECO:0007669"/>
    <property type="project" value="InterPro"/>
</dbReference>
<dbReference type="PROSITE" id="PS00154">
    <property type="entry name" value="ATPASE_E1_E2"/>
    <property type="match status" value="1"/>
</dbReference>
<dbReference type="Gene3D" id="3.40.1110.10">
    <property type="entry name" value="Calcium-transporting ATPase, cytoplasmic domain N"/>
    <property type="match status" value="1"/>
</dbReference>
<keyword evidence="5" id="KW-0547">Nucleotide-binding</keyword>
<dbReference type="InterPro" id="IPR044492">
    <property type="entry name" value="P_typ_ATPase_HD_dom"/>
</dbReference>
<dbReference type="InterPro" id="IPR059000">
    <property type="entry name" value="ATPase_P-type_domA"/>
</dbReference>
<keyword evidence="9 10" id="KW-0472">Membrane</keyword>
<feature type="domain" description="Cation-transporting P-type ATPase N-terminal" evidence="11">
    <location>
        <begin position="14"/>
        <end position="87"/>
    </location>
</feature>
<dbReference type="NCBIfam" id="TIGR01494">
    <property type="entry name" value="ATPase_P-type"/>
    <property type="match status" value="2"/>
</dbReference>
<dbReference type="InterPro" id="IPR023214">
    <property type="entry name" value="HAD_sf"/>
</dbReference>
<feature type="transmembrane region" description="Helical" evidence="10">
    <location>
        <begin position="60"/>
        <end position="85"/>
    </location>
</feature>
<dbReference type="GO" id="GO:0005886">
    <property type="term" value="C:plasma membrane"/>
    <property type="evidence" value="ECO:0007669"/>
    <property type="project" value="UniProtKB-SubCell"/>
</dbReference>
<dbReference type="PRINTS" id="PR00119">
    <property type="entry name" value="CATATPASE"/>
</dbReference>
<dbReference type="InterPro" id="IPR006068">
    <property type="entry name" value="ATPase_P-typ_cation-transptr_C"/>
</dbReference>
<feature type="transmembrane region" description="Helical" evidence="10">
    <location>
        <begin position="282"/>
        <end position="307"/>
    </location>
</feature>
<dbReference type="STRING" id="631454.N177_1102"/>
<dbReference type="GO" id="GO:0030007">
    <property type="term" value="P:intracellular potassium ion homeostasis"/>
    <property type="evidence" value="ECO:0007669"/>
    <property type="project" value="TreeGrafter"/>
</dbReference>
<feature type="transmembrane region" description="Helical" evidence="10">
    <location>
        <begin position="698"/>
        <end position="722"/>
    </location>
</feature>
<evidence type="ECO:0000256" key="3">
    <source>
        <dbReference type="ARBA" id="ARBA00022475"/>
    </source>
</evidence>
<keyword evidence="7" id="KW-1278">Translocase</keyword>
<evidence type="ECO:0000256" key="1">
    <source>
        <dbReference type="ARBA" id="ARBA00004651"/>
    </source>
</evidence>
<dbReference type="Pfam" id="PF00690">
    <property type="entry name" value="Cation_ATPase_N"/>
    <property type="match status" value="1"/>
</dbReference>
<reference evidence="12 13" key="1">
    <citation type="journal article" date="2014" name="Genome Announc.">
        <title>Draft Genome Sequence of Lutibaculum baratangense Strain AMV1T, Isolated from a Mud Volcano in Andamans, India.</title>
        <authorList>
            <person name="Singh A."/>
            <person name="Sreenivas A."/>
            <person name="Sathyanarayana Reddy G."/>
            <person name="Pinnaka A.K."/>
            <person name="Shivaji S."/>
        </authorList>
    </citation>
    <scope>NUCLEOTIDE SEQUENCE [LARGE SCALE GENOMIC DNA]</scope>
    <source>
        <strain evidence="12 13">AMV1</strain>
    </source>
</reference>
<evidence type="ECO:0000256" key="6">
    <source>
        <dbReference type="ARBA" id="ARBA00022840"/>
    </source>
</evidence>
<dbReference type="Pfam" id="PF00122">
    <property type="entry name" value="E1-E2_ATPase"/>
    <property type="match status" value="1"/>
</dbReference>
<keyword evidence="4 10" id="KW-0812">Transmembrane</keyword>
<dbReference type="SUPFAM" id="SSF81653">
    <property type="entry name" value="Calcium ATPase, transduction domain A"/>
    <property type="match status" value="1"/>
</dbReference>
<dbReference type="GO" id="GO:1990573">
    <property type="term" value="P:potassium ion import across plasma membrane"/>
    <property type="evidence" value="ECO:0007669"/>
    <property type="project" value="TreeGrafter"/>
</dbReference>
<dbReference type="OrthoDB" id="391538at2"/>
<evidence type="ECO:0000256" key="2">
    <source>
        <dbReference type="ARBA" id="ARBA00005675"/>
    </source>
</evidence>
<dbReference type="PATRIC" id="fig|631454.5.peg.1087"/>
<dbReference type="SUPFAM" id="SSF81665">
    <property type="entry name" value="Calcium ATPase, transmembrane domain M"/>
    <property type="match status" value="1"/>
</dbReference>
<dbReference type="SUPFAM" id="SSF81660">
    <property type="entry name" value="Metal cation-transporting ATPase, ATP-binding domain N"/>
    <property type="match status" value="1"/>
</dbReference>
<dbReference type="Gene3D" id="3.40.50.1000">
    <property type="entry name" value="HAD superfamily/HAD-like"/>
    <property type="match status" value="1"/>
</dbReference>
<dbReference type="InterPro" id="IPR001757">
    <property type="entry name" value="P_typ_ATPase"/>
</dbReference>
<proteinExistence type="inferred from homology"/>
<dbReference type="Proteomes" id="UP000017819">
    <property type="component" value="Unassembled WGS sequence"/>
</dbReference>
<feature type="transmembrane region" description="Helical" evidence="10">
    <location>
        <begin position="91"/>
        <end position="107"/>
    </location>
</feature>
<dbReference type="InterPro" id="IPR050510">
    <property type="entry name" value="Cation_transp_ATPase_P-type"/>
</dbReference>
<feature type="transmembrane region" description="Helical" evidence="10">
    <location>
        <begin position="832"/>
        <end position="851"/>
    </location>
</feature>
<feature type="transmembrane region" description="Helical" evidence="10">
    <location>
        <begin position="770"/>
        <end position="791"/>
    </location>
</feature>
<keyword evidence="8 10" id="KW-1133">Transmembrane helix</keyword>
<dbReference type="InterPro" id="IPR008250">
    <property type="entry name" value="ATPase_P-typ_transduc_dom_A_sf"/>
</dbReference>
<dbReference type="GO" id="GO:0036376">
    <property type="term" value="P:sodium ion export across plasma membrane"/>
    <property type="evidence" value="ECO:0007669"/>
    <property type="project" value="TreeGrafter"/>
</dbReference>
<dbReference type="Gene3D" id="1.20.1110.10">
    <property type="entry name" value="Calcium-transporting ATPase, transmembrane domain"/>
    <property type="match status" value="1"/>
</dbReference>
<dbReference type="SFLD" id="SFLDG00002">
    <property type="entry name" value="C1.7:_P-type_atpase_like"/>
    <property type="match status" value="1"/>
</dbReference>
<dbReference type="AlphaFoldDB" id="V4TK25"/>
<dbReference type="Pfam" id="PF00689">
    <property type="entry name" value="Cation_ATPase_C"/>
    <property type="match status" value="1"/>
</dbReference>
<keyword evidence="13" id="KW-1185">Reference proteome</keyword>
<evidence type="ECO:0000256" key="9">
    <source>
        <dbReference type="ARBA" id="ARBA00023136"/>
    </source>
</evidence>
<dbReference type="InterPro" id="IPR023299">
    <property type="entry name" value="ATPase_P-typ_cyto_dom_N"/>
</dbReference>
<comment type="similarity">
    <text evidence="2">Belongs to the cation transport ATPase (P-type) (TC 3.A.3) family. Type IIA subfamily.</text>
</comment>
<comment type="caution">
    <text evidence="12">The sequence shown here is derived from an EMBL/GenBank/DDBJ whole genome shotgun (WGS) entry which is preliminary data.</text>
</comment>
<name>V4TK25_9HYPH</name>
<dbReference type="SUPFAM" id="SSF56784">
    <property type="entry name" value="HAD-like"/>
    <property type="match status" value="1"/>
</dbReference>
<evidence type="ECO:0000313" key="13">
    <source>
        <dbReference type="Proteomes" id="UP000017819"/>
    </source>
</evidence>
<dbReference type="InterPro" id="IPR023298">
    <property type="entry name" value="ATPase_P-typ_TM_dom_sf"/>
</dbReference>
<dbReference type="eggNOG" id="COG0474">
    <property type="taxonomic scope" value="Bacteria"/>
</dbReference>
<dbReference type="PANTHER" id="PTHR43294:SF21">
    <property type="entry name" value="CATION TRANSPORTING ATPASE"/>
    <property type="match status" value="1"/>
</dbReference>
<organism evidence="12 13">
    <name type="scientific">Lutibaculum baratangense AMV1</name>
    <dbReference type="NCBI Taxonomy" id="631454"/>
    <lineage>
        <taxon>Bacteria</taxon>
        <taxon>Pseudomonadati</taxon>
        <taxon>Pseudomonadota</taxon>
        <taxon>Alphaproteobacteria</taxon>
        <taxon>Hyphomicrobiales</taxon>
        <taxon>Tepidamorphaceae</taxon>
        <taxon>Lutibaculum</taxon>
    </lineage>
</organism>
<keyword evidence="6" id="KW-0067">ATP-binding</keyword>
<dbReference type="PRINTS" id="PR00120">
    <property type="entry name" value="HATPASE"/>
</dbReference>
<dbReference type="PANTHER" id="PTHR43294">
    <property type="entry name" value="SODIUM/POTASSIUM-TRANSPORTING ATPASE SUBUNIT ALPHA"/>
    <property type="match status" value="1"/>
</dbReference>
<comment type="subcellular location">
    <subcellularLocation>
        <location evidence="1">Cell membrane</location>
        <topology evidence="1">Multi-pass membrane protein</topology>
    </subcellularLocation>
</comment>
<evidence type="ECO:0000256" key="4">
    <source>
        <dbReference type="ARBA" id="ARBA00022692"/>
    </source>
</evidence>